<evidence type="ECO:0000313" key="3">
    <source>
        <dbReference type="EMBL" id="ABG59930.1"/>
    </source>
</evidence>
<protein>
    <recommendedName>
        <fullName evidence="2">Phage shock protein PspC N-terminal domain-containing protein</fullName>
    </recommendedName>
</protein>
<organism evidence="3 4">
    <name type="scientific">Cytophaga hutchinsonii (strain ATCC 33406 / DSM 1761 / CIP 103989 / NBRC 15051 / NCIMB 9469 / D465)</name>
    <dbReference type="NCBI Taxonomy" id="269798"/>
    <lineage>
        <taxon>Bacteria</taxon>
        <taxon>Pseudomonadati</taxon>
        <taxon>Bacteroidota</taxon>
        <taxon>Cytophagia</taxon>
        <taxon>Cytophagales</taxon>
        <taxon>Cytophagaceae</taxon>
        <taxon>Cytophaga</taxon>
    </lineage>
</organism>
<dbReference type="KEGG" id="chu:CHU_2678"/>
<evidence type="ECO:0000256" key="1">
    <source>
        <dbReference type="SAM" id="Phobius"/>
    </source>
</evidence>
<dbReference type="Pfam" id="PF04024">
    <property type="entry name" value="PspC"/>
    <property type="match status" value="1"/>
</dbReference>
<reference evidence="3 4" key="1">
    <citation type="journal article" date="2007" name="Appl. Environ. Microbiol.">
        <title>Genome sequence of the cellulolytic gliding bacterium Cytophaga hutchinsonii.</title>
        <authorList>
            <person name="Xie G."/>
            <person name="Bruce D.C."/>
            <person name="Challacombe J.F."/>
            <person name="Chertkov O."/>
            <person name="Detter J.C."/>
            <person name="Gilna P."/>
            <person name="Han C.S."/>
            <person name="Lucas S."/>
            <person name="Misra M."/>
            <person name="Myers G.L."/>
            <person name="Richardson P."/>
            <person name="Tapia R."/>
            <person name="Thayer N."/>
            <person name="Thompson L.S."/>
            <person name="Brettin T.S."/>
            <person name="Henrissat B."/>
            <person name="Wilson D.B."/>
            <person name="McBride M.J."/>
        </authorList>
    </citation>
    <scope>NUCLEOTIDE SEQUENCE [LARGE SCALE GENOMIC DNA]</scope>
    <source>
        <strain evidence="4">ATCC 33406 / DSM 1761 / CIP 103989 / NBRC 15051 / NCIMB 9469 / D465</strain>
    </source>
</reference>
<name>A0A6N4STY2_CYTH3</name>
<sequence length="82" mass="9754">MIEKRLIRNTMNKLSSFFESRAFGVCTYWGERFGIASASIRLFFIYLSFFTFGSPIIIYMGMGFLMNMHKHLRNNRKPVWDI</sequence>
<evidence type="ECO:0000313" key="4">
    <source>
        <dbReference type="Proteomes" id="UP000001822"/>
    </source>
</evidence>
<accession>A0A6N4STY2</accession>
<keyword evidence="1" id="KW-1133">Transmembrane helix</keyword>
<keyword evidence="4" id="KW-1185">Reference proteome</keyword>
<keyword evidence="1" id="KW-0472">Membrane</keyword>
<gene>
    <name evidence="3" type="ordered locus">CHU_2678</name>
</gene>
<proteinExistence type="predicted"/>
<dbReference type="InterPro" id="IPR007168">
    <property type="entry name" value="Phageshock_PspC_N"/>
</dbReference>
<dbReference type="AlphaFoldDB" id="A0A6N4STY2"/>
<dbReference type="Proteomes" id="UP000001822">
    <property type="component" value="Chromosome"/>
</dbReference>
<feature type="domain" description="Phage shock protein PspC N-terminal" evidence="2">
    <location>
        <begin position="23"/>
        <end position="67"/>
    </location>
</feature>
<feature type="transmembrane region" description="Helical" evidence="1">
    <location>
        <begin position="43"/>
        <end position="66"/>
    </location>
</feature>
<keyword evidence="1" id="KW-0812">Transmembrane</keyword>
<dbReference type="EMBL" id="CP000383">
    <property type="protein sequence ID" value="ABG59930.1"/>
    <property type="molecule type" value="Genomic_DNA"/>
</dbReference>
<evidence type="ECO:0000259" key="2">
    <source>
        <dbReference type="Pfam" id="PF04024"/>
    </source>
</evidence>